<evidence type="ECO:0000259" key="1">
    <source>
        <dbReference type="Pfam" id="PF01636"/>
    </source>
</evidence>
<proteinExistence type="predicted"/>
<dbReference type="PANTHER" id="PTHR21310">
    <property type="entry name" value="AMINOGLYCOSIDE PHOSPHOTRANSFERASE-RELATED-RELATED"/>
    <property type="match status" value="1"/>
</dbReference>
<reference evidence="2 3" key="1">
    <citation type="journal article" date="2019" name="Appl. Microbiol. Biotechnol.">
        <title>Genome sequence of Isaria javanica and comparative genome analysis insights into family S53 peptidase evolution in fungal entomopathogens.</title>
        <authorList>
            <person name="Lin R."/>
            <person name="Zhang X."/>
            <person name="Xin B."/>
            <person name="Zou M."/>
            <person name="Gao Y."/>
            <person name="Qin F."/>
            <person name="Hu Q."/>
            <person name="Xie B."/>
            <person name="Cheng X."/>
        </authorList>
    </citation>
    <scope>NUCLEOTIDE SEQUENCE [LARGE SCALE GENOMIC DNA]</scope>
    <source>
        <strain evidence="2 3">IJ1G</strain>
    </source>
</reference>
<accession>A0A545VGC1</accession>
<name>A0A545VGC1_9HYPO</name>
<dbReference type="InterPro" id="IPR002575">
    <property type="entry name" value="Aminoglycoside_PTrfase"/>
</dbReference>
<organism evidence="2 3">
    <name type="scientific">Cordyceps javanica</name>
    <dbReference type="NCBI Taxonomy" id="43265"/>
    <lineage>
        <taxon>Eukaryota</taxon>
        <taxon>Fungi</taxon>
        <taxon>Dikarya</taxon>
        <taxon>Ascomycota</taxon>
        <taxon>Pezizomycotina</taxon>
        <taxon>Sordariomycetes</taxon>
        <taxon>Hypocreomycetidae</taxon>
        <taxon>Hypocreales</taxon>
        <taxon>Cordycipitaceae</taxon>
        <taxon>Cordyceps</taxon>
    </lineage>
</organism>
<feature type="domain" description="Aminoglycoside phosphotransferase" evidence="1">
    <location>
        <begin position="67"/>
        <end position="297"/>
    </location>
</feature>
<gene>
    <name evidence="2" type="ORF">IF1G_00710</name>
</gene>
<comment type="caution">
    <text evidence="2">The sequence shown here is derived from an EMBL/GenBank/DDBJ whole genome shotgun (WGS) entry which is preliminary data.</text>
</comment>
<protein>
    <submittedName>
        <fullName evidence="2">Phosphotransferase enzyme family protein</fullName>
    </submittedName>
</protein>
<dbReference type="InterPro" id="IPR051678">
    <property type="entry name" value="AGP_Transferase"/>
</dbReference>
<dbReference type="GO" id="GO:0016740">
    <property type="term" value="F:transferase activity"/>
    <property type="evidence" value="ECO:0007669"/>
    <property type="project" value="UniProtKB-KW"/>
</dbReference>
<dbReference type="PANTHER" id="PTHR21310:SF15">
    <property type="entry name" value="AMINOGLYCOSIDE PHOSPHOTRANSFERASE DOMAIN-CONTAINING PROTEIN"/>
    <property type="match status" value="1"/>
</dbReference>
<evidence type="ECO:0000313" key="2">
    <source>
        <dbReference type="EMBL" id="TQW00779.1"/>
    </source>
</evidence>
<keyword evidence="2" id="KW-0808">Transferase</keyword>
<dbReference type="InterPro" id="IPR011009">
    <property type="entry name" value="Kinase-like_dom_sf"/>
</dbReference>
<dbReference type="OrthoDB" id="2831558at2759"/>
<sequence>MTDQAQKYLHHSFICTIMASLFGIAKHDLAIEQNPVATNNHVYMITLSQPVEFSKTSADAKPFTVAVPAGTSHMVIRIARADNNVEDSIRIRNEVAFLTLARRALGQLDPLLIPRVFAWDDTTELGYILQEFKRGEPLSHDDFQALNEQDVSFVCSQLATVIKAFQNYQLPVDGYGGLTFDDAGNMSTTKVIFRTGGPFVTYTDYLKATLKWQLAQSENVTVLNGWRGVPGLRSRIDAFISNGLDKVLSKIPESKPTLVHGDLTLPNLLFDRHTKRLMAVVDFDFGHVGSIVTEFLYSFPEFQGILTGVAEPEDNLRDLVLNGFVDPVDAKFSIGKAWDQALATQGVLRPCTIEGSDDVSNVWWFAQDLMQFHWLLPRFYANQSDEQIRTWREKSRKNIEAYLENWGY</sequence>
<dbReference type="Proteomes" id="UP000315783">
    <property type="component" value="Unassembled WGS sequence"/>
</dbReference>
<dbReference type="SUPFAM" id="SSF56112">
    <property type="entry name" value="Protein kinase-like (PK-like)"/>
    <property type="match status" value="1"/>
</dbReference>
<dbReference type="Pfam" id="PF01636">
    <property type="entry name" value="APH"/>
    <property type="match status" value="1"/>
</dbReference>
<evidence type="ECO:0000313" key="3">
    <source>
        <dbReference type="Proteomes" id="UP000315783"/>
    </source>
</evidence>
<dbReference type="STRING" id="43265.A0A545VGC1"/>
<keyword evidence="3" id="KW-1185">Reference proteome</keyword>
<dbReference type="EMBL" id="SPUK01000001">
    <property type="protein sequence ID" value="TQW00779.1"/>
    <property type="molecule type" value="Genomic_DNA"/>
</dbReference>
<dbReference type="AlphaFoldDB" id="A0A545VGC1"/>
<dbReference type="Gene3D" id="3.90.1200.10">
    <property type="match status" value="1"/>
</dbReference>